<organism evidence="9 10">
    <name type="scientific">Geoglobus acetivorans</name>
    <dbReference type="NCBI Taxonomy" id="565033"/>
    <lineage>
        <taxon>Archaea</taxon>
        <taxon>Methanobacteriati</taxon>
        <taxon>Methanobacteriota</taxon>
        <taxon>Archaeoglobi</taxon>
        <taxon>Archaeoglobales</taxon>
        <taxon>Archaeoglobaceae</taxon>
        <taxon>Geoglobus</taxon>
    </lineage>
</organism>
<proteinExistence type="inferred from homology"/>
<accession>A0A0A7GJB5</accession>
<dbReference type="KEGG" id="gac:GACE_2028"/>
<dbReference type="STRING" id="565033.GACE_2028"/>
<evidence type="ECO:0000256" key="7">
    <source>
        <dbReference type="ARBA" id="ARBA00023239"/>
    </source>
</evidence>
<dbReference type="EMBL" id="CP009552">
    <property type="protein sequence ID" value="AIY91052.1"/>
    <property type="molecule type" value="Genomic_DNA"/>
</dbReference>
<evidence type="ECO:0000256" key="3">
    <source>
        <dbReference type="ARBA" id="ARBA00010869"/>
    </source>
</evidence>
<evidence type="ECO:0000256" key="1">
    <source>
        <dbReference type="ARBA" id="ARBA00001933"/>
    </source>
</evidence>
<dbReference type="PANTHER" id="PTHR48078:SF6">
    <property type="entry name" value="L-THREONINE DEHYDRATASE CATABOLIC TDCB"/>
    <property type="match status" value="1"/>
</dbReference>
<protein>
    <recommendedName>
        <fullName evidence="4">threonine ammonia-lyase</fullName>
        <ecNumber evidence="4">4.3.1.19</ecNumber>
    </recommendedName>
</protein>
<dbReference type="FunFam" id="3.40.50.1100:FF:000007">
    <property type="entry name" value="L-threonine dehydratase catabolic TdcB"/>
    <property type="match status" value="1"/>
</dbReference>
<dbReference type="InterPro" id="IPR045865">
    <property type="entry name" value="ACT-like_dom_sf"/>
</dbReference>
<dbReference type="InterPro" id="IPR000634">
    <property type="entry name" value="Ser/Thr_deHydtase_PyrdxlP-BS"/>
</dbReference>
<dbReference type="PROSITE" id="PS00165">
    <property type="entry name" value="DEHYDRATASE_SER_THR"/>
    <property type="match status" value="1"/>
</dbReference>
<dbReference type="Gene3D" id="3.30.70.260">
    <property type="match status" value="1"/>
</dbReference>
<dbReference type="GO" id="GO:0006565">
    <property type="term" value="P:L-serine catabolic process"/>
    <property type="evidence" value="ECO:0007669"/>
    <property type="project" value="TreeGrafter"/>
</dbReference>
<evidence type="ECO:0000313" key="9">
    <source>
        <dbReference type="EMBL" id="AIY91052.1"/>
    </source>
</evidence>
<dbReference type="Proteomes" id="UP000030624">
    <property type="component" value="Chromosome"/>
</dbReference>
<dbReference type="UniPathway" id="UPA00047">
    <property type="reaction ID" value="UER00054"/>
</dbReference>
<dbReference type="GO" id="GO:0030170">
    <property type="term" value="F:pyridoxal phosphate binding"/>
    <property type="evidence" value="ECO:0007669"/>
    <property type="project" value="InterPro"/>
</dbReference>
<dbReference type="eggNOG" id="arCOG01431">
    <property type="taxonomic scope" value="Archaea"/>
</dbReference>
<reference evidence="9 10" key="1">
    <citation type="journal article" date="2015" name="Appl. Environ. Microbiol.">
        <title>The Geoglobus acetivorans genome: Fe(III) reduction, acetate utilization, autotrophic growth, and degradation of aromatic compounds in a hyperthermophilic archaeon.</title>
        <authorList>
            <person name="Mardanov A.V."/>
            <person name="Slododkina G.B."/>
            <person name="Slobodkin A.I."/>
            <person name="Beletsky A.V."/>
            <person name="Gavrilov S.N."/>
            <person name="Kublanov I.V."/>
            <person name="Bonch-Osmolovskaya E.A."/>
            <person name="Skryabin K.G."/>
            <person name="Ravin N.V."/>
        </authorList>
    </citation>
    <scope>NUCLEOTIDE SEQUENCE [LARGE SCALE GENOMIC DNA]</scope>
    <source>
        <strain evidence="9 10">SBH6</strain>
    </source>
</reference>
<dbReference type="InterPro" id="IPR005789">
    <property type="entry name" value="Thr_deHydtase_catblc"/>
</dbReference>
<dbReference type="GO" id="GO:0003941">
    <property type="term" value="F:L-serine ammonia-lyase activity"/>
    <property type="evidence" value="ECO:0007669"/>
    <property type="project" value="TreeGrafter"/>
</dbReference>
<comment type="similarity">
    <text evidence="3">Belongs to the serine/threonine dehydratase family.</text>
</comment>
<dbReference type="InterPro" id="IPR001926">
    <property type="entry name" value="TrpB-like_PALP"/>
</dbReference>
<keyword evidence="6" id="KW-0663">Pyridoxal phosphate</keyword>
<keyword evidence="7" id="KW-0456">Lyase</keyword>
<evidence type="ECO:0000256" key="2">
    <source>
        <dbReference type="ARBA" id="ARBA00004810"/>
    </source>
</evidence>
<dbReference type="SUPFAM" id="SSF55021">
    <property type="entry name" value="ACT-like"/>
    <property type="match status" value="1"/>
</dbReference>
<evidence type="ECO:0000256" key="4">
    <source>
        <dbReference type="ARBA" id="ARBA00012096"/>
    </source>
</evidence>
<dbReference type="Pfam" id="PF00291">
    <property type="entry name" value="PALP"/>
    <property type="match status" value="1"/>
</dbReference>
<dbReference type="GO" id="GO:0006567">
    <property type="term" value="P:L-threonine catabolic process"/>
    <property type="evidence" value="ECO:0007669"/>
    <property type="project" value="InterPro"/>
</dbReference>
<dbReference type="CDD" id="cd04886">
    <property type="entry name" value="ACT_ThrD-II-like"/>
    <property type="match status" value="1"/>
</dbReference>
<feature type="domain" description="ACT" evidence="8">
    <location>
        <begin position="334"/>
        <end position="408"/>
    </location>
</feature>
<dbReference type="Gene3D" id="3.40.50.1100">
    <property type="match status" value="2"/>
</dbReference>
<dbReference type="RefSeq" id="WP_052400288.1">
    <property type="nucleotide sequence ID" value="NZ_CP009552.1"/>
</dbReference>
<comment type="cofactor">
    <cofactor evidence="1">
        <name>pyridoxal 5'-phosphate</name>
        <dbReference type="ChEBI" id="CHEBI:597326"/>
    </cofactor>
</comment>
<dbReference type="SUPFAM" id="SSF53686">
    <property type="entry name" value="Tryptophan synthase beta subunit-like PLP-dependent enzymes"/>
    <property type="match status" value="1"/>
</dbReference>
<dbReference type="InterPro" id="IPR044561">
    <property type="entry name" value="ACT_ThrD-II-like"/>
</dbReference>
<dbReference type="AlphaFoldDB" id="A0A0A7GJB5"/>
<dbReference type="PROSITE" id="PS51671">
    <property type="entry name" value="ACT"/>
    <property type="match status" value="1"/>
</dbReference>
<dbReference type="GO" id="GO:0009097">
    <property type="term" value="P:isoleucine biosynthetic process"/>
    <property type="evidence" value="ECO:0007669"/>
    <property type="project" value="UniProtKB-UniPathway"/>
</dbReference>
<dbReference type="PANTHER" id="PTHR48078">
    <property type="entry name" value="THREONINE DEHYDRATASE, MITOCHONDRIAL-RELATED"/>
    <property type="match status" value="1"/>
</dbReference>
<keyword evidence="5" id="KW-0028">Amino-acid biosynthesis</keyword>
<comment type="pathway">
    <text evidence="2">Amino-acid biosynthesis; L-isoleucine biosynthesis; 2-oxobutanoate from L-threonine: step 1/1.</text>
</comment>
<dbReference type="GO" id="GO:0004794">
    <property type="term" value="F:threonine deaminase activity"/>
    <property type="evidence" value="ECO:0007669"/>
    <property type="project" value="UniProtKB-EC"/>
</dbReference>
<name>A0A0A7GJB5_GEOAI</name>
<evidence type="ECO:0000256" key="5">
    <source>
        <dbReference type="ARBA" id="ARBA00022624"/>
    </source>
</evidence>
<dbReference type="HOGENOM" id="CLU_021152_4_1_2"/>
<evidence type="ECO:0000256" key="6">
    <source>
        <dbReference type="ARBA" id="ARBA00022898"/>
    </source>
</evidence>
<dbReference type="InterPro" id="IPR050147">
    <property type="entry name" value="Ser/Thr_Dehydratase"/>
</dbReference>
<keyword evidence="5" id="KW-0100">Branched-chain amino acid biosynthesis</keyword>
<evidence type="ECO:0000259" key="8">
    <source>
        <dbReference type="PROSITE" id="PS51671"/>
    </source>
</evidence>
<gene>
    <name evidence="9" type="ORF">GACE_2028</name>
</gene>
<dbReference type="EC" id="4.3.1.19" evidence="4"/>
<sequence length="408" mass="44123">MREDILLLVKKIFEGSQEARKIVSEHAYTTPVEYSHELSRLTGGKIHLKLENLQKTGSFKIRGALYKVSRLAGSVSGIVTASAGNHAQGVAYASSVFGLPCIVVMPESASITKIEAVKNFGAEVILHGKIYDDSEQKAIEIAEEREYAFIHPFDDPDVISGQGTIAWEMVEQISKIDTVIVPLGGGGLISGISTVMKNLTDSVEIIGVEPENVPKFAESLKLGRIAVTEVKPTIADGLATKRPGKNTFMVVRSLVDEIVTVNEDEIARAIHYLLEKEKVLAEGAGAAGVAALLGNKVDVRGKNVAVVISGGNIDLTAIYKLIIRALANSGKLAVIYGFVPDSPGNLSEVTGIIARHRGNIIDVIHHREDLRAPAWHTALKIVFEVESSQVVEKILAELESRGYRFEKM</sequence>
<evidence type="ECO:0000313" key="10">
    <source>
        <dbReference type="Proteomes" id="UP000030624"/>
    </source>
</evidence>
<dbReference type="InterPro" id="IPR002912">
    <property type="entry name" value="ACT_dom"/>
</dbReference>
<dbReference type="InterPro" id="IPR036052">
    <property type="entry name" value="TrpB-like_PALP_sf"/>
</dbReference>
<dbReference type="CDD" id="cd01562">
    <property type="entry name" value="Thr-dehyd"/>
    <property type="match status" value="1"/>
</dbReference>
<dbReference type="Pfam" id="PF01842">
    <property type="entry name" value="ACT"/>
    <property type="match status" value="1"/>
</dbReference>
<keyword evidence="5" id="KW-0412">Isoleucine biosynthesis</keyword>
<dbReference type="GeneID" id="24798596"/>
<dbReference type="NCBIfam" id="TIGR01127">
    <property type="entry name" value="ilvA_1Cterm"/>
    <property type="match status" value="1"/>
</dbReference>